<dbReference type="CDD" id="cd00254">
    <property type="entry name" value="LT-like"/>
    <property type="match status" value="1"/>
</dbReference>
<dbReference type="EMBL" id="AP014936">
    <property type="protein sequence ID" value="BAU49471.1"/>
    <property type="molecule type" value="Genomic_DNA"/>
</dbReference>
<dbReference type="InterPro" id="IPR008258">
    <property type="entry name" value="Transglycosylase_SLT_dom_1"/>
</dbReference>
<dbReference type="InterPro" id="IPR000189">
    <property type="entry name" value="Transglyc_AS"/>
</dbReference>
<dbReference type="PROSITE" id="PS00922">
    <property type="entry name" value="TRANSGLYCOSYLASE"/>
    <property type="match status" value="1"/>
</dbReference>
<dbReference type="Proteomes" id="UP000218899">
    <property type="component" value="Chromosome"/>
</dbReference>
<sequence length="205" mass="23234">MDTTRRLSLALVIFLGIWPLTARPAMYVYELPDGSRMVTDHRLDNPHYRLVRTGATAKGLGSLVAADHPQFFRADPSAYDRLIARVAAEHRVDFALVKAVMHVESAFNPFARSEKGALGLMQLMPATARQYGIEDVQDPLQNIVAGVKHLRYLLDTFKHRQTLALAAYNAGEGAVLRHRGIPPYRETQEYVKKVLRYKREYSRKS</sequence>
<evidence type="ECO:0000313" key="3">
    <source>
        <dbReference type="EMBL" id="BAU49471.1"/>
    </source>
</evidence>
<evidence type="ECO:0000259" key="2">
    <source>
        <dbReference type="Pfam" id="PF01464"/>
    </source>
</evidence>
<organism evidence="3 4">
    <name type="scientific">Sulfurifustis variabilis</name>
    <dbReference type="NCBI Taxonomy" id="1675686"/>
    <lineage>
        <taxon>Bacteria</taxon>
        <taxon>Pseudomonadati</taxon>
        <taxon>Pseudomonadota</taxon>
        <taxon>Gammaproteobacteria</taxon>
        <taxon>Acidiferrobacterales</taxon>
        <taxon>Acidiferrobacteraceae</taxon>
        <taxon>Sulfurifustis</taxon>
    </lineage>
</organism>
<protein>
    <submittedName>
        <fullName evidence="3">Transglycosylase</fullName>
    </submittedName>
</protein>
<reference evidence="3 4" key="1">
    <citation type="submission" date="2015-08" db="EMBL/GenBank/DDBJ databases">
        <title>Complete genome sequence of Sulfurifustis variabilis.</title>
        <authorList>
            <person name="Miura A."/>
            <person name="Kojima H."/>
            <person name="Fukui M."/>
        </authorList>
    </citation>
    <scope>NUCLEOTIDE SEQUENCE [LARGE SCALE GENOMIC DNA]</scope>
    <source>
        <strain evidence="4">skN76</strain>
    </source>
</reference>
<keyword evidence="4" id="KW-1185">Reference proteome</keyword>
<dbReference type="PANTHER" id="PTHR37423:SF2">
    <property type="entry name" value="MEMBRANE-BOUND LYTIC MUREIN TRANSGLYCOSYLASE C"/>
    <property type="match status" value="1"/>
</dbReference>
<feature type="domain" description="Transglycosylase SLT" evidence="2">
    <location>
        <begin position="83"/>
        <end position="188"/>
    </location>
</feature>
<dbReference type="OrthoDB" id="92254at2"/>
<dbReference type="SUPFAM" id="SSF53955">
    <property type="entry name" value="Lysozyme-like"/>
    <property type="match status" value="1"/>
</dbReference>
<dbReference type="GO" id="GO:0000270">
    <property type="term" value="P:peptidoglycan metabolic process"/>
    <property type="evidence" value="ECO:0007669"/>
    <property type="project" value="InterPro"/>
</dbReference>
<gene>
    <name evidence="3" type="ORF">SVA_2923</name>
</gene>
<dbReference type="KEGG" id="sva:SVA_2923"/>
<dbReference type="RefSeq" id="WP_096461873.1">
    <property type="nucleotide sequence ID" value="NZ_AP014936.1"/>
</dbReference>
<name>A0A1B4VCM5_9GAMM</name>
<dbReference type="Pfam" id="PF01464">
    <property type="entry name" value="SLT"/>
    <property type="match status" value="1"/>
</dbReference>
<evidence type="ECO:0000313" key="4">
    <source>
        <dbReference type="Proteomes" id="UP000218899"/>
    </source>
</evidence>
<comment type="similarity">
    <text evidence="1">Belongs to the transglycosylase Slt family.</text>
</comment>
<dbReference type="InterPro" id="IPR023346">
    <property type="entry name" value="Lysozyme-like_dom_sf"/>
</dbReference>
<dbReference type="GO" id="GO:0008933">
    <property type="term" value="F:peptidoglycan lytic transglycosylase activity"/>
    <property type="evidence" value="ECO:0007669"/>
    <property type="project" value="InterPro"/>
</dbReference>
<dbReference type="Gene3D" id="1.10.530.10">
    <property type="match status" value="1"/>
</dbReference>
<dbReference type="AlphaFoldDB" id="A0A1B4VCM5"/>
<accession>A0A1B4VCM5</accession>
<dbReference type="GO" id="GO:0016020">
    <property type="term" value="C:membrane"/>
    <property type="evidence" value="ECO:0007669"/>
    <property type="project" value="InterPro"/>
</dbReference>
<proteinExistence type="inferred from homology"/>
<dbReference type="PANTHER" id="PTHR37423">
    <property type="entry name" value="SOLUBLE LYTIC MUREIN TRANSGLYCOSYLASE-RELATED"/>
    <property type="match status" value="1"/>
</dbReference>
<evidence type="ECO:0000256" key="1">
    <source>
        <dbReference type="ARBA" id="ARBA00007734"/>
    </source>
</evidence>